<keyword evidence="2" id="KW-1185">Reference proteome</keyword>
<proteinExistence type="predicted"/>
<dbReference type="Proteomes" id="UP000005203">
    <property type="component" value="Linkage group LG2"/>
</dbReference>
<protein>
    <submittedName>
        <fullName evidence="3">Uncharacterized protein LOC107964069</fullName>
    </submittedName>
</protein>
<dbReference type="AlphaFoldDB" id="A0A7M7IEC8"/>
<evidence type="ECO:0000313" key="3">
    <source>
        <dbReference type="RefSeq" id="XP_016766352.1"/>
    </source>
</evidence>
<dbReference type="EnsemblMetazoa" id="XM_016910863">
    <property type="protein sequence ID" value="XP_016766352"/>
    <property type="gene ID" value="LOC107964069"/>
</dbReference>
<dbReference type="RefSeq" id="XP_016766352.1">
    <property type="nucleotide sequence ID" value="XM_016910863.2"/>
</dbReference>
<organism evidence="1">
    <name type="scientific">Apis mellifera</name>
    <name type="common">Honeybee</name>
    <dbReference type="NCBI Taxonomy" id="7460"/>
    <lineage>
        <taxon>Eukaryota</taxon>
        <taxon>Metazoa</taxon>
        <taxon>Ecdysozoa</taxon>
        <taxon>Arthropoda</taxon>
        <taxon>Hexapoda</taxon>
        <taxon>Insecta</taxon>
        <taxon>Pterygota</taxon>
        <taxon>Neoptera</taxon>
        <taxon>Endopterygota</taxon>
        <taxon>Hymenoptera</taxon>
        <taxon>Apocrita</taxon>
        <taxon>Aculeata</taxon>
        <taxon>Apoidea</taxon>
        <taxon>Anthophila</taxon>
        <taxon>Apidae</taxon>
        <taxon>Apis</taxon>
    </lineage>
</organism>
<reference evidence="3" key="2">
    <citation type="submission" date="2025-04" db="UniProtKB">
        <authorList>
            <consortium name="RefSeq"/>
        </authorList>
    </citation>
    <scope>IDENTIFICATION</scope>
    <source>
        <strain evidence="3">DH4</strain>
        <tissue evidence="3">Whole body</tissue>
    </source>
</reference>
<reference evidence="1" key="1">
    <citation type="submission" date="2021-01" db="UniProtKB">
        <authorList>
            <consortium name="EnsemblMetazoa"/>
        </authorList>
    </citation>
    <scope>IDENTIFICATION</scope>
    <source>
        <strain evidence="1">DH4</strain>
    </source>
</reference>
<dbReference type="GeneID" id="107964069"/>
<dbReference type="OrthoDB" id="10664291at2759"/>
<evidence type="ECO:0000313" key="1">
    <source>
        <dbReference type="EnsemblMetazoa" id="XP_016766352"/>
    </source>
</evidence>
<gene>
    <name evidence="3" type="primary">LOC107964069</name>
</gene>
<evidence type="ECO:0000313" key="2">
    <source>
        <dbReference type="Proteomes" id="UP000005203"/>
    </source>
</evidence>
<dbReference type="KEGG" id="ame:107964069"/>
<name>A0A7M7IEC8_APIME</name>
<sequence>MKVLLKWRIESNFENHDIRSVKVQETMAEKHDRGINCSNLLTLEEYEKRIGTLEGYLKRIRIRRKKPEFTRI</sequence>
<accession>A0A7M7IEC8</accession>
<accession>A0A8B7KH43</accession>